<protein>
    <submittedName>
        <fullName evidence="1">Uncharacterized protein</fullName>
    </submittedName>
</protein>
<evidence type="ECO:0000313" key="1">
    <source>
        <dbReference type="EMBL" id="EFK55783.1"/>
    </source>
</evidence>
<comment type="caution">
    <text evidence="1">The sequence shown here is derived from an EMBL/GenBank/DDBJ whole genome shotgun (WGS) entry which is preliminary data.</text>
</comment>
<reference evidence="1" key="1">
    <citation type="submission" date="2010-07" db="EMBL/GenBank/DDBJ databases">
        <authorList>
            <person name="Muzny D."/>
            <person name="Qin X."/>
            <person name="Buhay C."/>
            <person name="Dugan-Rocha S."/>
            <person name="Ding Y."/>
            <person name="Chen G."/>
            <person name="Hawes A."/>
            <person name="Holder M."/>
            <person name="Jhangiani S."/>
            <person name="Johnson A."/>
            <person name="Khan Z."/>
            <person name="Li Z."/>
            <person name="Liu W."/>
            <person name="Liu X."/>
            <person name="Perez L."/>
            <person name="Shen H."/>
            <person name="Wang Q."/>
            <person name="Watt J."/>
            <person name="Xi L."/>
            <person name="Xin Y."/>
            <person name="Zhou J."/>
            <person name="Deng J."/>
            <person name="Jiang H."/>
            <person name="Liu Y."/>
            <person name="Qu J."/>
            <person name="Song X.-Z."/>
            <person name="Zhang L."/>
            <person name="Villasana D."/>
            <person name="Johnson A."/>
            <person name="Liu J."/>
            <person name="Liyanage D."/>
            <person name="Lorensuhewa L."/>
            <person name="Robinson T."/>
            <person name="Song A."/>
            <person name="Song B.-B."/>
            <person name="Dinh H."/>
            <person name="Thornton R."/>
            <person name="Coyle M."/>
            <person name="Francisco L."/>
            <person name="Jackson L."/>
            <person name="Javaid M."/>
            <person name="Korchina V."/>
            <person name="Kovar C."/>
            <person name="Mata R."/>
            <person name="Mathew T."/>
            <person name="Ngo R."/>
            <person name="Nguyen L."/>
            <person name="Nguyen N."/>
            <person name="Okwuonu G."/>
            <person name="Ongeri F."/>
            <person name="Pham C."/>
            <person name="Simmons D."/>
            <person name="Wilczek-Boney K."/>
            <person name="Hale W."/>
            <person name="Jakkamsetti A."/>
            <person name="Pham P."/>
            <person name="Ruth R."/>
            <person name="San Lucas F."/>
            <person name="Warren J."/>
            <person name="Zhang J."/>
            <person name="Zhao Z."/>
            <person name="Zhou C."/>
            <person name="Zhu D."/>
            <person name="Lee S."/>
            <person name="Bess C."/>
            <person name="Blankenburg K."/>
            <person name="Forbes L."/>
            <person name="Fu Q."/>
            <person name="Gubbala S."/>
            <person name="Hirani K."/>
            <person name="Jayaseelan J.C."/>
            <person name="Lara F."/>
            <person name="Munidasa M."/>
            <person name="Palculict T."/>
            <person name="Patil S."/>
            <person name="Pu L.-L."/>
            <person name="Saada N."/>
            <person name="Tang L."/>
            <person name="Weissenberger G."/>
            <person name="Zhu Y."/>
            <person name="Hemphill L."/>
            <person name="Shang Y."/>
            <person name="Youmans B."/>
            <person name="Ayvaz T."/>
            <person name="Ross M."/>
            <person name="Santibanez J."/>
            <person name="Aqrawi P."/>
            <person name="Gross S."/>
            <person name="Joshi V."/>
            <person name="Fowler G."/>
            <person name="Nazareth L."/>
            <person name="Reid J."/>
            <person name="Worley K."/>
            <person name="Petrosino J."/>
            <person name="Highlander S."/>
            <person name="Gibbs R."/>
        </authorList>
    </citation>
    <scope>NUCLEOTIDE SEQUENCE [LARGE SCALE GENOMIC DNA]</scope>
    <source>
        <strain evidence="1">ATCC 33861</strain>
    </source>
</reference>
<dbReference type="AlphaFoldDB" id="D7VTM4"/>
<dbReference type="EMBL" id="ACHA02000013">
    <property type="protein sequence ID" value="EFK55783.1"/>
    <property type="molecule type" value="Genomic_DNA"/>
</dbReference>
<proteinExistence type="predicted"/>
<sequence length="49" mass="6287">MYVFRKDHGEWLQHYIQPFKADLFYTIKQMLDEIDQEIFHKEWKWKIRG</sequence>
<accession>D7VTM4</accession>
<name>D7VTM4_SPHSI</name>
<organism evidence="1 2">
    <name type="scientific">Sphingobacterium spiritivorum ATCC 33861</name>
    <dbReference type="NCBI Taxonomy" id="525373"/>
    <lineage>
        <taxon>Bacteria</taxon>
        <taxon>Pseudomonadati</taxon>
        <taxon>Bacteroidota</taxon>
        <taxon>Sphingobacteriia</taxon>
        <taxon>Sphingobacteriales</taxon>
        <taxon>Sphingobacteriaceae</taxon>
        <taxon>Sphingobacterium</taxon>
    </lineage>
</organism>
<keyword evidence="2" id="KW-1185">Reference proteome</keyword>
<gene>
    <name evidence="1" type="ORF">HMPREF0766_14344</name>
</gene>
<dbReference type="HOGENOM" id="CLU_3140833_0_0_10"/>
<dbReference type="Proteomes" id="UP000006258">
    <property type="component" value="Unassembled WGS sequence"/>
</dbReference>
<evidence type="ECO:0000313" key="2">
    <source>
        <dbReference type="Proteomes" id="UP000006258"/>
    </source>
</evidence>